<keyword evidence="1" id="KW-0175">Coiled coil</keyword>
<dbReference type="OrthoDB" id="6627073at2759"/>
<feature type="coiled-coil region" evidence="1">
    <location>
        <begin position="1321"/>
        <end position="1348"/>
    </location>
</feature>
<feature type="compositionally biased region" description="Low complexity" evidence="2">
    <location>
        <begin position="66"/>
        <end position="77"/>
    </location>
</feature>
<feature type="compositionally biased region" description="Polar residues" evidence="2">
    <location>
        <begin position="24"/>
        <end position="33"/>
    </location>
</feature>
<feature type="compositionally biased region" description="Low complexity" evidence="2">
    <location>
        <begin position="35"/>
        <end position="46"/>
    </location>
</feature>
<dbReference type="RefSeq" id="XP_027202742.1">
    <property type="nucleotide sequence ID" value="XM_027346941.1"/>
</dbReference>
<dbReference type="KEGG" id="dpte:113796632"/>
<gene>
    <name evidence="4" type="primary">LOC113796632</name>
</gene>
<dbReference type="GO" id="GO:0000987">
    <property type="term" value="F:cis-regulatory region sequence-specific DNA binding"/>
    <property type="evidence" value="ECO:0007669"/>
    <property type="project" value="TreeGrafter"/>
</dbReference>
<dbReference type="SUPFAM" id="SSF46966">
    <property type="entry name" value="Spectrin repeat"/>
    <property type="match status" value="3"/>
</dbReference>
<feature type="compositionally biased region" description="Acidic residues" evidence="2">
    <location>
        <begin position="1937"/>
        <end position="1959"/>
    </location>
</feature>
<evidence type="ECO:0000256" key="1">
    <source>
        <dbReference type="SAM" id="Coils"/>
    </source>
</evidence>
<evidence type="ECO:0000313" key="3">
    <source>
        <dbReference type="Proteomes" id="UP000515146"/>
    </source>
</evidence>
<feature type="compositionally biased region" description="Low complexity" evidence="2">
    <location>
        <begin position="1683"/>
        <end position="1708"/>
    </location>
</feature>
<feature type="coiled-coil region" evidence="1">
    <location>
        <begin position="807"/>
        <end position="834"/>
    </location>
</feature>
<dbReference type="GO" id="GO:0042594">
    <property type="term" value="P:response to starvation"/>
    <property type="evidence" value="ECO:0007669"/>
    <property type="project" value="TreeGrafter"/>
</dbReference>
<feature type="non-terminal residue" evidence="4">
    <location>
        <position position="2717"/>
    </location>
</feature>
<reference evidence="4" key="1">
    <citation type="submission" date="2025-08" db="UniProtKB">
        <authorList>
            <consortium name="RefSeq"/>
        </authorList>
    </citation>
    <scope>IDENTIFICATION</scope>
    <source>
        <strain evidence="4">Airmid</strain>
    </source>
</reference>
<name>A0A6P6YBI8_DERPT</name>
<feature type="compositionally biased region" description="Polar residues" evidence="2">
    <location>
        <begin position="53"/>
        <end position="65"/>
    </location>
</feature>
<dbReference type="Gene3D" id="1.20.58.60">
    <property type="match status" value="3"/>
</dbReference>
<feature type="compositionally biased region" description="Polar residues" evidence="2">
    <location>
        <begin position="136"/>
        <end position="146"/>
    </location>
</feature>
<feature type="region of interest" description="Disordered" evidence="2">
    <location>
        <begin position="1683"/>
        <end position="1712"/>
    </location>
</feature>
<sequence length="2717" mass="318622">MMYVMCFFQVIESQQQQQQQQQQSMDIDQSGSNIPKPKSPTTTTTKHPGQLSIKRQLNMQTTGIKSSLLDQSSPTSSGKKMKRSIGQSSSSSGIPVLSPDYQRRLSTTTSTTTNTSTISTSTTGSNIGGGGDHHLSSSNDSSGNKTTKNDEKILKEYGKMIEDLMTLLLDAEDRLEQKQNDDHKKFRLANFESSSTTKESQNNNKVLIESSIDFNQLLHNRIMATIEMAEYAKLRFNEHEQFLTEMTNYSERINYAFDQGKLLIESNNNNSKTTKNNIPKLQDSRSISEVVVQMKLLNQRYNDLRSISIKHQRYLQDMLLQAQNSQLEELRTLMTKTEQRISLLIPEKINESPYSFESLQQQIDTFNQLQQTMNSEQQLLSEISKFVIVDNNNDGLLSGVDNQQFINNDNDFIDQLDALNERWSTACRITEERGEFLKKLYENWLAFNDEQKRLNDWFERLERRLADIEESADETLAKKQATKQDIRFLKNIQRHLERMRTDIVYGPDQLHRRKQTESTTTTTELTDEEELKSSPISKITGYSYALLKLDSKSDSKLSQKIIRNVENIGRRWETLIGQIESIENTVQNRIDRYSSIITDADDADDDDRKLSMIDKVNQSPSPPVPKQQQPSMNKMIELSNSNYCEWENLVDSLNKWIDLIEKNNLQNLNIDQEKFIDLFSIDNHQDSDIDIESINLIDLESFDEQQSIEYCLEQCSPKSRQNFLPLSSSSLSMIIDKLSLNNLSNQQYSSMKQIELFEQDDQILLDLQQQIKYRYNLDFVKLNQLYQQQLINKHDDNQSSTSTTKYYEQIENRMKELTERWQQFEQHIDSLRKRIEILKSLNKLHYETEQMLNVLDKYRDKFEQFYKQLTNSNSMDQQQIKQQIEMCKISIESKLEKVKQINRYLIDYRRKMSEIFICWPNLESINIWYHYRSINRLLDDPIDFNQQTLQKQSIIIIIDILKFERIVLLMKNLSELLLAQIINAADKKDVVVVVEEVTESTTTTAIIDSPTTTTTTAKADKVRIAIEEFNTWLAKVINMIDEYNDDDDDDDDLVDDNQDITDVTNLEQVDNNVVVNLDNNNQTQSQISELRPSQQQPGSKLRSFADLANAIDSRIFILADLQKTVDDEQQNYSFACRRAAEFIFSSDNQQPNQQQQNIEQKELIEIENLLIKLNPSDYDEQTGQLICSIQSLIERWSLLFDRFKTLLPQLENISPSITVLETEFSQLLKFVESSDQFLNESIAIGDLESLQCQLIACQCLKQYMQGTAEENFQTIINTAQKALKLLLGNDFDYYDIIPIIRYIKQTWHSLCQRILNKLQKLQQAENLTEKLIHEIDSYNQLLNRLEDSTKLSSIDQRLSMNELPPPLLIEDDYDENSTVTKMIVNDCLIYNLPKIYLNQLQKLQNDYNENILNGNESIIKLLLSLTTDINNYQTLAFEQLNNQAKILIPKRIEKLQQILQQYQYNFDQLIDILQQLERLFMDEQKFSKLISNEFERLKRRQKTVEDMEDASQFIDQVENLIQNFHDDNNGNNKRQKRLKQIEQLLMKDQKIMKFFQQIPTISTKILDKYRLEMKNIYKFNDENFPQKLEKLIESTNEFLDQCRQADQSICNVQEWLNEFRNNQSIIDYQNEIETKRNDLFKIQQDYMKKFEQLSFNEASKRLQNKIQFVMNIIDDLIRQQQQQKLTTNNSNSNNNNGTGLGGNRNSSLQESSINKRNSNRNYHHHHLAINSKMNMDSELSTLEKDLADLGSSINEMEIIFDTNNDNEQTIPTILEQLIKIDCHEYNTQLSGFKKRFDFIRKIAQQEKLNTFQQGRLDYLDNTCTALIKSLEFRINVLNDLLKLCKDINDNLLRLESEADRLKPLSIIIDQNDDNQQQQQQLKQNCRKILSDICQLKEKLDISCIRHSDILIGIEEVGSCYDELLTLIAEHYVLDDDDDDLDDNLNEEEEDHDDNDDQMEDLSTLPPPKATSTDDNDNDENKIKIDKSVREKNLFVDTVKPLSERIINNLILGEPDLDPINSYSFQSYLIKLKQLEQWIDLIGQRNIFELSKRRKLNPNRMFPFMLEDELYVLNKHLNQCRSQLEQYLCLATITGLTSPNQSTTTNDKCSIHQPFDIPLKSTTATSINENYAIEIEWPIDCYRIPKSLLTDDWSSMIIDRTNDWDQIVCQSIQLFKLLEQKFDKSNLIFLKLHRHLKLIHEDTIQFNVEIRKLIDWFENVELQINNGRITMITADPNRLDECDLNINVVARTQSLLVTQLRTHIQCFGRLNVIYERIIKHFTPEIDKNFQQYSFDLKSLLDAKNRLKHEMDKVTNKWNSIVHELTWRRQCLLDIALARTTATINGYPYRPGDDPDFDNLIKDAVRHELNTIDMDDYDEIVEPLKQFEKWLQDTDNELIIITTKLSSSTNTNTNTNRNNNDNNNSMITIHRRLKSIEQSMSKQFMNWMLLTRQPFVQQLNIGNIDDNQRRILSKKFESISIRLYRLAYFIEIYLTSTTNIGQMIHSQLEWLLLSLEHLYLIDDYVFNQQQQSNESINNNTFPIESITFLDNIHNQLINHERQIKQIEILIEELQQNSEQIHLKNYQLDWKLLQEFQQIKFLYKQLSTKQLNQWIINELFYIDLLLIKVSINKSSSINMNQTTPTTMTTMTPSNLIKFIIRRTEDLLTELHFSVFILQQIWLQLSSTTTTSTTTNIDEQQHIINQQQQQSKQQQQQSLTI</sequence>
<dbReference type="PANTHER" id="PTHR14596:SF72">
    <property type="entry name" value="ZINC FINGER PROTEIN MSN2-RELATED"/>
    <property type="match status" value="1"/>
</dbReference>
<feature type="region of interest" description="Disordered" evidence="2">
    <location>
        <begin position="19"/>
        <end position="150"/>
    </location>
</feature>
<feature type="compositionally biased region" description="Low complexity" evidence="2">
    <location>
        <begin position="84"/>
        <end position="94"/>
    </location>
</feature>
<dbReference type="PANTHER" id="PTHR14596">
    <property type="entry name" value="ZINC FINGER PROTEIN"/>
    <property type="match status" value="1"/>
</dbReference>
<accession>A0A6P6YBI8</accession>
<feature type="region of interest" description="Disordered" evidence="2">
    <location>
        <begin position="509"/>
        <end position="532"/>
    </location>
</feature>
<feature type="coiled-coil region" evidence="1">
    <location>
        <begin position="458"/>
        <end position="485"/>
    </location>
</feature>
<organism evidence="3 4">
    <name type="scientific">Dermatophagoides pteronyssinus</name>
    <name type="common">European house dust mite</name>
    <dbReference type="NCBI Taxonomy" id="6956"/>
    <lineage>
        <taxon>Eukaryota</taxon>
        <taxon>Metazoa</taxon>
        <taxon>Ecdysozoa</taxon>
        <taxon>Arthropoda</taxon>
        <taxon>Chelicerata</taxon>
        <taxon>Arachnida</taxon>
        <taxon>Acari</taxon>
        <taxon>Acariformes</taxon>
        <taxon>Sarcoptiformes</taxon>
        <taxon>Astigmata</taxon>
        <taxon>Psoroptidia</taxon>
        <taxon>Analgoidea</taxon>
        <taxon>Pyroglyphidae</taxon>
        <taxon>Dermatophagoidinae</taxon>
        <taxon>Dermatophagoides</taxon>
    </lineage>
</organism>
<feature type="region of interest" description="Disordered" evidence="2">
    <location>
        <begin position="1937"/>
        <end position="1982"/>
    </location>
</feature>
<evidence type="ECO:0000256" key="2">
    <source>
        <dbReference type="SAM" id="MobiDB-lite"/>
    </source>
</evidence>
<protein>
    <submittedName>
        <fullName evidence="4">Uncharacterized protein PFB0145c-like</fullName>
    </submittedName>
</protein>
<evidence type="ECO:0000313" key="4">
    <source>
        <dbReference type="RefSeq" id="XP_027202742.1"/>
    </source>
</evidence>
<dbReference type="GO" id="GO:0005634">
    <property type="term" value="C:nucleus"/>
    <property type="evidence" value="ECO:0007669"/>
    <property type="project" value="TreeGrafter"/>
</dbReference>
<feature type="coiled-coil region" evidence="1">
    <location>
        <begin position="2547"/>
        <end position="2581"/>
    </location>
</feature>
<feature type="compositionally biased region" description="Low complexity" evidence="2">
    <location>
        <begin position="106"/>
        <end position="125"/>
    </location>
</feature>
<dbReference type="GO" id="GO:0000981">
    <property type="term" value="F:DNA-binding transcription factor activity, RNA polymerase II-specific"/>
    <property type="evidence" value="ECO:0007669"/>
    <property type="project" value="TreeGrafter"/>
</dbReference>
<proteinExistence type="predicted"/>
<dbReference type="InParanoid" id="A0A6P6YBI8"/>
<keyword evidence="3" id="KW-1185">Reference proteome</keyword>
<dbReference type="Proteomes" id="UP000515146">
    <property type="component" value="Unplaced"/>
</dbReference>